<dbReference type="EMBL" id="BEYU01000040">
    <property type="protein sequence ID" value="GBG28340.1"/>
    <property type="molecule type" value="Genomic_DNA"/>
</dbReference>
<feature type="repeat" description="ANK" evidence="3">
    <location>
        <begin position="621"/>
        <end position="643"/>
    </location>
</feature>
<dbReference type="OrthoDB" id="10249694at2759"/>
<dbReference type="PROSITE" id="PS50088">
    <property type="entry name" value="ANK_REPEAT"/>
    <property type="match status" value="2"/>
</dbReference>
<dbReference type="PANTHER" id="PTHR24123">
    <property type="entry name" value="ANKYRIN REPEAT-CONTAINING"/>
    <property type="match status" value="1"/>
</dbReference>
<protein>
    <submittedName>
        <fullName evidence="5">Ankyrin repeat domain-containing protein 50</fullName>
    </submittedName>
</protein>
<keyword evidence="2 3" id="KW-0040">ANK repeat</keyword>
<dbReference type="InterPro" id="IPR051165">
    <property type="entry name" value="Multifunctional_ANK_Repeat"/>
</dbReference>
<dbReference type="PROSITE" id="PS50096">
    <property type="entry name" value="IQ"/>
    <property type="match status" value="4"/>
</dbReference>
<evidence type="ECO:0000313" key="5">
    <source>
        <dbReference type="EMBL" id="GBG28340.1"/>
    </source>
</evidence>
<dbReference type="Proteomes" id="UP000241890">
    <property type="component" value="Unassembled WGS sequence"/>
</dbReference>
<dbReference type="Gene3D" id="1.25.40.20">
    <property type="entry name" value="Ankyrin repeat-containing domain"/>
    <property type="match status" value="5"/>
</dbReference>
<dbReference type="InterPro" id="IPR036770">
    <property type="entry name" value="Ankyrin_rpt-contain_sf"/>
</dbReference>
<name>A0A2R5GBH2_9STRA</name>
<dbReference type="PROSITE" id="PS50297">
    <property type="entry name" value="ANK_REP_REGION"/>
    <property type="match status" value="1"/>
</dbReference>
<keyword evidence="6" id="KW-1185">Reference proteome</keyword>
<feature type="repeat" description="ANK" evidence="3">
    <location>
        <begin position="1193"/>
        <end position="1225"/>
    </location>
</feature>
<dbReference type="AlphaFoldDB" id="A0A2R5GBH2"/>
<gene>
    <name evidence="5" type="ORF">FCC1311_045632</name>
</gene>
<reference evidence="5 6" key="1">
    <citation type="submission" date="2017-12" db="EMBL/GenBank/DDBJ databases">
        <title>Sequencing, de novo assembly and annotation of complete genome of a new Thraustochytrid species, strain FCC1311.</title>
        <authorList>
            <person name="Sedici K."/>
            <person name="Godart F."/>
            <person name="Aiese Cigliano R."/>
            <person name="Sanseverino W."/>
            <person name="Barakat M."/>
            <person name="Ortet P."/>
            <person name="Marechal E."/>
            <person name="Cagnac O."/>
            <person name="Amato A."/>
        </authorList>
    </citation>
    <scope>NUCLEOTIDE SEQUENCE [LARGE SCALE GENOMIC DNA]</scope>
</reference>
<evidence type="ECO:0000313" key="6">
    <source>
        <dbReference type="Proteomes" id="UP000241890"/>
    </source>
</evidence>
<sequence>MAATDPAKMAMRVLAEAPLTPRAAAEVAAMGINEEEDDANQSLFRSVLDDFQLDELLSGDADKQIKQQKIVTPDRKLWFTTRRTTQSNVVSVICTIRTTANAKWQNALSSDESVRGRRASTADVTRLGSLKSPFESRRPRAKDLTASLQVQKDLRCEEAHFLTKLGIRREKRSSLENSAAVVLQRTARGFLMRRWLKRNAGRLRLQRKMKRSYQVIARQIRLKLELAESAKRAEEYRERSSIKIQAATRMFLAARAVEKERRTRFVELLNEAATKLCAFVRRVISARTVAALRDRQNAERILRATVTIQASYRMWHLGKQKARALQHRRARMSAVRIQCAWRRVSAYAQRIRMQNRVVQRDQVRAAVLMQGIARGVACRMRIGKIQNEHEALVREAMALSIQRVCRGWLYGRARVRFIRARRLCTCQIWAAIDIQRIVRGRLARKRTAAALDEKLTDIFFQARLGRRQEVEDLHELESCVDMEDINGDSVLTIACRFGYRKLVRKAIKWGLDIDHENDAGETGVMLATRGGHVEIAELLLSKRCKVSSEGRTILHDACEAGLVALILPLLLCEQDANQVAPEDPDNRAPLHLAIAGSAPSIELVQSLIEAGHADVNLADRHGATPLHMAAARGLTDIVRYLVDVAKADVHKQDLRGRTPWKVAVQVDEDECAELLASGWQIDIENDAVTDDELKRILDGPEKLVHVIRTRGDRAFLKTRAAVEAGFPVEYQDPESGLSVLMAAASAGAVDIIRLVANPDLIANQHDSFGKNVFHYAAHSEKVLELLLKRAKADLGDCLSEPDGAGVTALHELCAKDCLTGNLLRTLQSSNLVLGAVRDKEGNTLLHSAAHTCALRSIPRLLQLGLEPTVLNYAGDSPLHVACSNPSIAAGASDLLAHLVACLTLANKEGQLPVHVAAASGSAAILKCILKTDKESKANARLPDAKGQSSLHLATANSHEACLELLLRRCQCTAEDLHGLALVAVAKEFDVGFDLLLDSSLELIRNANKASQNHESRDGDVQAEAGGEETENQDGDAKNDIPDEETIVRQLGFRKIFEEAIAVGCIGIVDALLRARPEVLDFDRDLELAAQSGSAPVLAAFLRIAKSEHDADTGAPREIDVDSLATIACSADTLDVPEILAVLGIESADASLVRRLAVLATKAGKAECLSFLCEVDRNLPTATALKVDETDESKTTSLLHIACAGGCIPCIEILVGLGADKNARDESGASALELASDEVVTYFVAHEDVSEDTTTPEGGAEVPAQEDES</sequence>
<dbReference type="SUPFAM" id="SSF48403">
    <property type="entry name" value="Ankyrin repeat"/>
    <property type="match status" value="3"/>
</dbReference>
<dbReference type="Pfam" id="PF00612">
    <property type="entry name" value="IQ"/>
    <property type="match status" value="2"/>
</dbReference>
<organism evidence="5 6">
    <name type="scientific">Hondaea fermentalgiana</name>
    <dbReference type="NCBI Taxonomy" id="2315210"/>
    <lineage>
        <taxon>Eukaryota</taxon>
        <taxon>Sar</taxon>
        <taxon>Stramenopiles</taxon>
        <taxon>Bigyra</taxon>
        <taxon>Labyrinthulomycetes</taxon>
        <taxon>Thraustochytrida</taxon>
        <taxon>Thraustochytriidae</taxon>
        <taxon>Hondaea</taxon>
    </lineage>
</organism>
<feature type="region of interest" description="Disordered" evidence="4">
    <location>
        <begin position="1247"/>
        <end position="1268"/>
    </location>
</feature>
<dbReference type="InterPro" id="IPR000048">
    <property type="entry name" value="IQ_motif_EF-hand-BS"/>
</dbReference>
<evidence type="ECO:0000256" key="3">
    <source>
        <dbReference type="PROSITE-ProRule" id="PRU00023"/>
    </source>
</evidence>
<accession>A0A2R5GBH2</accession>
<feature type="region of interest" description="Disordered" evidence="4">
    <location>
        <begin position="1008"/>
        <end position="1040"/>
    </location>
</feature>
<dbReference type="PRINTS" id="PR01415">
    <property type="entry name" value="ANKYRIN"/>
</dbReference>
<evidence type="ECO:0000256" key="1">
    <source>
        <dbReference type="ARBA" id="ARBA00022737"/>
    </source>
</evidence>
<dbReference type="Pfam" id="PF00023">
    <property type="entry name" value="Ank"/>
    <property type="match status" value="1"/>
</dbReference>
<dbReference type="Pfam" id="PF12796">
    <property type="entry name" value="Ank_2"/>
    <property type="match status" value="3"/>
</dbReference>
<dbReference type="InterPro" id="IPR002110">
    <property type="entry name" value="Ankyrin_rpt"/>
</dbReference>
<comment type="caution">
    <text evidence="5">The sequence shown here is derived from an EMBL/GenBank/DDBJ whole genome shotgun (WGS) entry which is preliminary data.</text>
</comment>
<keyword evidence="1" id="KW-0677">Repeat</keyword>
<evidence type="ECO:0000256" key="4">
    <source>
        <dbReference type="SAM" id="MobiDB-lite"/>
    </source>
</evidence>
<dbReference type="InParanoid" id="A0A2R5GBH2"/>
<evidence type="ECO:0000256" key="2">
    <source>
        <dbReference type="ARBA" id="ARBA00023043"/>
    </source>
</evidence>
<dbReference type="Gene3D" id="1.20.5.190">
    <property type="match status" value="1"/>
</dbReference>
<dbReference type="SMART" id="SM00015">
    <property type="entry name" value="IQ"/>
    <property type="match status" value="6"/>
</dbReference>
<dbReference type="SMART" id="SM00248">
    <property type="entry name" value="ANK"/>
    <property type="match status" value="14"/>
</dbReference>
<dbReference type="PANTHER" id="PTHR24123:SF33">
    <property type="entry name" value="PROTEIN HOS4"/>
    <property type="match status" value="1"/>
</dbReference>
<proteinExistence type="predicted"/>